<dbReference type="GeneID" id="108733402"/>
<gene>
    <name evidence="8" type="primary">LOC108733402</name>
</gene>
<comment type="catalytic activity">
    <reaction evidence="4">
        <text>oxaloacetate = enol-oxaloacetate</text>
        <dbReference type="Rhea" id="RHEA:16021"/>
        <dbReference type="ChEBI" id="CHEBI:16452"/>
        <dbReference type="ChEBI" id="CHEBI:17479"/>
        <dbReference type="EC" id="5.3.2.2"/>
    </reaction>
    <physiologicalReaction direction="right-to-left" evidence="4">
        <dbReference type="Rhea" id="RHEA:16023"/>
    </physiologicalReaction>
</comment>
<dbReference type="PANTHER" id="PTHR11820">
    <property type="entry name" value="ACYLPYRUVASE"/>
    <property type="match status" value="1"/>
</dbReference>
<evidence type="ECO:0000259" key="6">
    <source>
        <dbReference type="Pfam" id="PF01557"/>
    </source>
</evidence>
<dbReference type="GO" id="GO:0005739">
    <property type="term" value="C:mitochondrion"/>
    <property type="evidence" value="ECO:0007669"/>
    <property type="project" value="TreeGrafter"/>
</dbReference>
<sequence length="216" mass="23946">MSSLQLKNFVKCGTKIVCAGANYRTAPNFKEKPADPVIFIKPVSSYILEGEKICIPEDFKVNQEVELGVVIGKKCKNVSQSNVMDVIGGYCIAQDLTATNFLEKARGQGLPWCMGKGFDTACPVSTFIPKEKIPDPHQIEIWCKVNGQERQRGNTKDFVFTIPELISYITQYMTLEPYDLILTGSPPNMGPIKPSDFIESGIEGIDESYFGVKVYG</sequence>
<comment type="similarity">
    <text evidence="1">Belongs to the FAH family.</text>
</comment>
<dbReference type="RefSeq" id="XP_018320057.1">
    <property type="nucleotide sequence ID" value="XM_018464555.2"/>
</dbReference>
<evidence type="ECO:0000313" key="8">
    <source>
        <dbReference type="RefSeq" id="XP_018320057.1"/>
    </source>
</evidence>
<evidence type="ECO:0000256" key="2">
    <source>
        <dbReference type="ARBA" id="ARBA00022723"/>
    </source>
</evidence>
<reference evidence="8" key="1">
    <citation type="submission" date="2025-08" db="UniProtKB">
        <authorList>
            <consortium name="RefSeq"/>
        </authorList>
    </citation>
    <scope>IDENTIFICATION</scope>
    <source>
        <tissue evidence="8">Entire body</tissue>
    </source>
</reference>
<dbReference type="InterPro" id="IPR011234">
    <property type="entry name" value="Fumarylacetoacetase-like_C"/>
</dbReference>
<dbReference type="FunCoup" id="A0A1W4WHX1">
    <property type="interactions" value="1593"/>
</dbReference>
<dbReference type="Pfam" id="PF01557">
    <property type="entry name" value="FAA_hydrolase"/>
    <property type="match status" value="1"/>
</dbReference>
<dbReference type="SUPFAM" id="SSF56529">
    <property type="entry name" value="FAH"/>
    <property type="match status" value="1"/>
</dbReference>
<protein>
    <recommendedName>
        <fullName evidence="5">oxaloacetate tautomerase</fullName>
        <ecNumber evidence="5">5.3.2.2</ecNumber>
    </recommendedName>
    <alternativeName>
        <fullName evidence="3">Fumarylacetoacetate hydrolase domain-containing protein 1</fullName>
    </alternativeName>
</protein>
<dbReference type="GO" id="GO:0050163">
    <property type="term" value="F:oxaloacetate tautomerase activity"/>
    <property type="evidence" value="ECO:0007669"/>
    <property type="project" value="UniProtKB-EC"/>
</dbReference>
<evidence type="ECO:0000256" key="1">
    <source>
        <dbReference type="ARBA" id="ARBA00010211"/>
    </source>
</evidence>
<evidence type="ECO:0000256" key="4">
    <source>
        <dbReference type="ARBA" id="ARBA00044911"/>
    </source>
</evidence>
<dbReference type="OrthoDB" id="411064at2759"/>
<dbReference type="KEGG" id="apln:108733402"/>
<name>A0A1W4WHX1_AGRPL</name>
<dbReference type="AlphaFoldDB" id="A0A1W4WHX1"/>
<dbReference type="EC" id="5.3.2.2" evidence="5"/>
<keyword evidence="2" id="KW-0479">Metal-binding</keyword>
<evidence type="ECO:0000256" key="5">
    <source>
        <dbReference type="ARBA" id="ARBA00044973"/>
    </source>
</evidence>
<dbReference type="GO" id="GO:0018773">
    <property type="term" value="F:acetylpyruvate hydrolase activity"/>
    <property type="evidence" value="ECO:0007669"/>
    <property type="project" value="TreeGrafter"/>
</dbReference>
<dbReference type="InterPro" id="IPR036663">
    <property type="entry name" value="Fumarylacetoacetase_C_sf"/>
</dbReference>
<accession>A0A1W4WHX1</accession>
<feature type="domain" description="Fumarylacetoacetase-like C-terminal" evidence="6">
    <location>
        <begin position="15"/>
        <end position="205"/>
    </location>
</feature>
<evidence type="ECO:0000256" key="3">
    <source>
        <dbReference type="ARBA" id="ARBA00042340"/>
    </source>
</evidence>
<evidence type="ECO:0000313" key="7">
    <source>
        <dbReference type="Proteomes" id="UP000192223"/>
    </source>
</evidence>
<organism evidence="7 8">
    <name type="scientific">Agrilus planipennis</name>
    <name type="common">Emerald ash borer</name>
    <name type="synonym">Agrilus marcopoli</name>
    <dbReference type="NCBI Taxonomy" id="224129"/>
    <lineage>
        <taxon>Eukaryota</taxon>
        <taxon>Metazoa</taxon>
        <taxon>Ecdysozoa</taxon>
        <taxon>Arthropoda</taxon>
        <taxon>Hexapoda</taxon>
        <taxon>Insecta</taxon>
        <taxon>Pterygota</taxon>
        <taxon>Neoptera</taxon>
        <taxon>Endopterygota</taxon>
        <taxon>Coleoptera</taxon>
        <taxon>Polyphaga</taxon>
        <taxon>Elateriformia</taxon>
        <taxon>Buprestoidea</taxon>
        <taxon>Buprestidae</taxon>
        <taxon>Agrilinae</taxon>
        <taxon>Agrilus</taxon>
    </lineage>
</organism>
<keyword evidence="7" id="KW-1185">Reference proteome</keyword>
<proteinExistence type="inferred from homology"/>
<dbReference type="GO" id="GO:0046872">
    <property type="term" value="F:metal ion binding"/>
    <property type="evidence" value="ECO:0007669"/>
    <property type="project" value="UniProtKB-KW"/>
</dbReference>
<dbReference type="Gene3D" id="3.90.850.10">
    <property type="entry name" value="Fumarylacetoacetase-like, C-terminal domain"/>
    <property type="match status" value="1"/>
</dbReference>
<dbReference type="InParanoid" id="A0A1W4WHX1"/>
<dbReference type="PANTHER" id="PTHR11820:SF7">
    <property type="entry name" value="ACYLPYRUVASE FAHD1, MITOCHONDRIAL"/>
    <property type="match status" value="1"/>
</dbReference>
<dbReference type="STRING" id="224129.A0A1W4WHX1"/>
<dbReference type="Proteomes" id="UP000192223">
    <property type="component" value="Unplaced"/>
</dbReference>